<reference evidence="2" key="1">
    <citation type="journal article" date="2020" name="New Phytol.">
        <title>Comparative genomics reveals dynamic genome evolution in host specialist ectomycorrhizal fungi.</title>
        <authorList>
            <person name="Lofgren L.A."/>
            <person name="Nguyen N.H."/>
            <person name="Vilgalys R."/>
            <person name="Ruytinx J."/>
            <person name="Liao H.L."/>
            <person name="Branco S."/>
            <person name="Kuo A."/>
            <person name="LaButti K."/>
            <person name="Lipzen A."/>
            <person name="Andreopoulos W."/>
            <person name="Pangilinan J."/>
            <person name="Riley R."/>
            <person name="Hundley H."/>
            <person name="Na H."/>
            <person name="Barry K."/>
            <person name="Grigoriev I.V."/>
            <person name="Stajich J.E."/>
            <person name="Kennedy P.G."/>
        </authorList>
    </citation>
    <scope>NUCLEOTIDE SEQUENCE</scope>
    <source>
        <strain evidence="2">FC203</strain>
    </source>
</reference>
<dbReference type="GeneID" id="64666153"/>
<proteinExistence type="predicted"/>
<keyword evidence="1" id="KW-0472">Membrane</keyword>
<protein>
    <recommendedName>
        <fullName evidence="4">Transmembrane protein</fullName>
    </recommendedName>
</protein>
<gene>
    <name evidence="2" type="ORF">F5891DRAFT_442831</name>
</gene>
<feature type="transmembrane region" description="Helical" evidence="1">
    <location>
        <begin position="517"/>
        <end position="537"/>
    </location>
</feature>
<keyword evidence="3" id="KW-1185">Reference proteome</keyword>
<evidence type="ECO:0000313" key="2">
    <source>
        <dbReference type="EMBL" id="KAG1898897.1"/>
    </source>
</evidence>
<dbReference type="Proteomes" id="UP001195769">
    <property type="component" value="Unassembled WGS sequence"/>
</dbReference>
<comment type="caution">
    <text evidence="2">The sequence shown here is derived from an EMBL/GenBank/DDBJ whole genome shotgun (WGS) entry which is preliminary data.</text>
</comment>
<evidence type="ECO:0000256" key="1">
    <source>
        <dbReference type="SAM" id="Phobius"/>
    </source>
</evidence>
<dbReference type="AlphaFoldDB" id="A0AAD4E3F6"/>
<organism evidence="2 3">
    <name type="scientific">Suillus fuscotomentosus</name>
    <dbReference type="NCBI Taxonomy" id="1912939"/>
    <lineage>
        <taxon>Eukaryota</taxon>
        <taxon>Fungi</taxon>
        <taxon>Dikarya</taxon>
        <taxon>Basidiomycota</taxon>
        <taxon>Agaricomycotina</taxon>
        <taxon>Agaricomycetes</taxon>
        <taxon>Agaricomycetidae</taxon>
        <taxon>Boletales</taxon>
        <taxon>Suillineae</taxon>
        <taxon>Suillaceae</taxon>
        <taxon>Suillus</taxon>
    </lineage>
</organism>
<dbReference type="RefSeq" id="XP_041224473.1">
    <property type="nucleotide sequence ID" value="XM_041371855.1"/>
</dbReference>
<feature type="transmembrane region" description="Helical" evidence="1">
    <location>
        <begin position="49"/>
        <end position="68"/>
    </location>
</feature>
<dbReference type="EMBL" id="JABBWK010000036">
    <property type="protein sequence ID" value="KAG1898897.1"/>
    <property type="molecule type" value="Genomic_DNA"/>
</dbReference>
<feature type="transmembrane region" description="Helical" evidence="1">
    <location>
        <begin position="88"/>
        <end position="108"/>
    </location>
</feature>
<keyword evidence="1" id="KW-0812">Transmembrane</keyword>
<name>A0AAD4E3F6_9AGAM</name>
<evidence type="ECO:0000313" key="3">
    <source>
        <dbReference type="Proteomes" id="UP001195769"/>
    </source>
</evidence>
<keyword evidence="1" id="KW-1133">Transmembrane helix</keyword>
<accession>A0AAD4E3F6</accession>
<sequence>MSRTCVSCRLNPRYCVATTSTSDPPSANRNFKNASKNTHNGLFAPRACYILHGVLVLIHIVLLLFYVHHWEHHVTFSFTPTNNDFWPVVLSASLQAFYTIYTAVLLFLTQRLAISRTLVRRVKLTAVHDISGAWAGLGSALTSVWRQTDIPASWWTTSAVAAYLASITVLHVTSSTLLQFQTFNASMTTSVPTTLGWLDDSSYGSSTYLGPITTSLQVVNHLTGLVSAGLYNTTLYDTLTTTAIAGNATVNATTVTSSCGLVPNVTYSANTSTAIVPFGPVATRVLNASTLWSDQIHIIPWTEYEDSYVNVSKLAGVYLMVSTLLEIDPSVQDEVAINMTWAISGVVTPYVIQAYFVYCSLSANTTDGVVDMQTNSLLGPTSISQPSTQWGMYQFGWSNTSWQTQIGSALATPDSSSGIIFDGTPSQITELSVADEYIMSLIGLNLTEEYTQFRDGSPPISNFTLRPDELEFAVARSAAQLIWLAGQMGAANGGIDPGNGTAYVNEEFIALRLNINLLPLAFAASASVIMLGLALHMTRAFNASHDSQAVVSNIGVLQLLWLGHRSASINEVLEDVQDPTEANLRRAGMIDVCFSNIMPNEGEFGSSTASDSLSCDVDYRRDEEM</sequence>
<evidence type="ECO:0008006" key="4">
    <source>
        <dbReference type="Google" id="ProtNLM"/>
    </source>
</evidence>